<accession>A0AA86P4D3</accession>
<reference evidence="3 4" key="2">
    <citation type="submission" date="2024-07" db="EMBL/GenBank/DDBJ databases">
        <authorList>
            <person name="Akdeniz Z."/>
        </authorList>
    </citation>
    <scope>NUCLEOTIDE SEQUENCE [LARGE SCALE GENOMIC DNA]</scope>
</reference>
<dbReference type="AlphaFoldDB" id="A0AA86P4D3"/>
<dbReference type="EMBL" id="CATOUU010000464">
    <property type="protein sequence ID" value="CAI9930456.1"/>
    <property type="molecule type" value="Genomic_DNA"/>
</dbReference>
<reference evidence="2" key="1">
    <citation type="submission" date="2023-06" db="EMBL/GenBank/DDBJ databases">
        <authorList>
            <person name="Kurt Z."/>
        </authorList>
    </citation>
    <scope>NUCLEOTIDE SEQUENCE</scope>
</reference>
<dbReference type="Proteomes" id="UP001642409">
    <property type="component" value="Unassembled WGS sequence"/>
</dbReference>
<dbReference type="GO" id="GO:0016787">
    <property type="term" value="F:hydrolase activity"/>
    <property type="evidence" value="ECO:0007669"/>
    <property type="project" value="UniProtKB-KW"/>
</dbReference>
<keyword evidence="2" id="KW-0378">Hydrolase</keyword>
<proteinExistence type="predicted"/>
<gene>
    <name evidence="2" type="ORF">HINF_LOCUS18101</name>
    <name evidence="3" type="ORF">HINF_LOCUS2731</name>
</gene>
<evidence type="ECO:0000313" key="4">
    <source>
        <dbReference type="Proteomes" id="UP001642409"/>
    </source>
</evidence>
<evidence type="ECO:0000313" key="2">
    <source>
        <dbReference type="EMBL" id="CAI9930456.1"/>
    </source>
</evidence>
<protein>
    <submittedName>
        <fullName evidence="2">P-loop containing nucleoside triphosphate hydrolase</fullName>
    </submittedName>
    <submittedName>
        <fullName evidence="3">P-loop_containing nucleoside triphosphate hydrolase</fullName>
    </submittedName>
</protein>
<organism evidence="2">
    <name type="scientific">Hexamita inflata</name>
    <dbReference type="NCBI Taxonomy" id="28002"/>
    <lineage>
        <taxon>Eukaryota</taxon>
        <taxon>Metamonada</taxon>
        <taxon>Diplomonadida</taxon>
        <taxon>Hexamitidae</taxon>
        <taxon>Hexamitinae</taxon>
        <taxon>Hexamita</taxon>
    </lineage>
</organism>
<keyword evidence="1" id="KW-1133">Transmembrane helix</keyword>
<comment type="caution">
    <text evidence="2">The sequence shown here is derived from an EMBL/GenBank/DDBJ whole genome shotgun (WGS) entry which is preliminary data.</text>
</comment>
<evidence type="ECO:0000256" key="1">
    <source>
        <dbReference type="SAM" id="Phobius"/>
    </source>
</evidence>
<dbReference type="SUPFAM" id="SSF52540">
    <property type="entry name" value="P-loop containing nucleoside triphosphate hydrolases"/>
    <property type="match status" value="1"/>
</dbReference>
<keyword evidence="1" id="KW-0812">Transmembrane</keyword>
<name>A0AA86P4D3_9EUKA</name>
<keyword evidence="4" id="KW-1185">Reference proteome</keyword>
<feature type="transmembrane region" description="Helical" evidence="1">
    <location>
        <begin position="62"/>
        <end position="80"/>
    </location>
</feature>
<sequence length="219" mass="25831">MITNKVVINGCVGTGKTTLANLLVNYKSKNSQIEDHYQDYEIKLSNQLIIFKSTNKNYIKNMISGVISTNIAVFMISALFEQDLNKSQTRAQKNNNNQIFTSYQFKMLSIVKCCYWKTYTCKNVILYYQKIISQFIQLNRIIDSYFCSLLTLIHRKVQQIHQQDQEIKYEQMIAHHQKQPSIGPRQIIHMTRQNNRVIQIKNWCWQNESQIFSVYAKVL</sequence>
<keyword evidence="1" id="KW-0472">Membrane</keyword>
<evidence type="ECO:0000313" key="3">
    <source>
        <dbReference type="EMBL" id="CAL5974194.1"/>
    </source>
</evidence>
<dbReference type="InterPro" id="IPR027417">
    <property type="entry name" value="P-loop_NTPase"/>
</dbReference>
<dbReference type="EMBL" id="CAXDID020000005">
    <property type="protein sequence ID" value="CAL5974194.1"/>
    <property type="molecule type" value="Genomic_DNA"/>
</dbReference>